<reference evidence="4 5" key="1">
    <citation type="submission" date="2020-08" db="EMBL/GenBank/DDBJ databases">
        <title>Genomic Encyclopedia of Type Strains, Phase IV (KMG-IV): sequencing the most valuable type-strain genomes for metagenomic binning, comparative biology and taxonomic classification.</title>
        <authorList>
            <person name="Goeker M."/>
        </authorList>
    </citation>
    <scope>NUCLEOTIDE SEQUENCE [LARGE SCALE GENOMIC DNA]</scope>
    <source>
        <strain evidence="4 5">DSM 12252</strain>
    </source>
</reference>
<dbReference type="SUPFAM" id="SSF50969">
    <property type="entry name" value="YVTN repeat-like/Quinoprotein amine dehydrogenase"/>
    <property type="match status" value="1"/>
</dbReference>
<dbReference type="InterPro" id="IPR017850">
    <property type="entry name" value="Alkaline_phosphatase_core_sf"/>
</dbReference>
<sequence>MRRFLLLPLVAASLSQAETPSQPSGSGTLFNGWKLSPAGSHVALPGDMPLKMILSPDGKVAVAVCAGYNSPGLAVLSVAEQKQTQFIPIPHIWNGLAFDREGKRLFVSGGNSGEVHVFKYEAGEVSPLTSVKVAKEGAPKFVAGISVHPEDGRLYVCNEANHELWVLNAETLAVEQTVAVGLHPHTCHFGADKRHVYVSNWGARSVSIVDATQGKKLRDLSVGVRPNDMALAEDGRLFVACAGDNTVHVIQTRTLEKKGEDADSSRRLWDGTREIISTSLYPQSPEGSTPDALAVSPDGKTLFVANADNNCVMVVNIGESVSEPGEKYAEKISAVEGFIPVGWYPTSLVVSSDGGTLLVGNGKGISAMPDPSKDGELKAGEKQKAIHPGRTLDGSVSFIAKPDDKQMTAYTAQVRKNSPYKPEMLRTAQKPNDCVIPAKVGEPCPIKYVLYIIKENRTYDQVLGDMKDAKGKPIGNGDPSITLYGEDVTPNQHQLSRDYVLLDNLYCNGEVSVDGHSWCDAAMATDWNQRSWTQSYSSRKDKLPGNDELETPTAGYLWDQCKRAGISFKTYGEGAQRVPSVNRGKWSETRDMEKCQNWINDLHEAEKTGELPRFTIMALGENHTKGTTPGAHTPAACVGSNDLAFGKIIEAATKSKFWKQMAIFVIEDDAQNGPDHVDAHRTIGSVISPWVKPRSLDHTLYTTASMIRTMELILGLPPMTQYDAGATPMFRCFTDEPVMREYKARQPKVDLLAKNTPASPGAKASAMMDFDEYDEAPEDELNRILWTEAKGPNVPYPAPIHRVLFTE</sequence>
<dbReference type="Gene3D" id="3.40.720.10">
    <property type="entry name" value="Alkaline Phosphatase, subunit A"/>
    <property type="match status" value="2"/>
</dbReference>
<dbReference type="PANTHER" id="PTHR47197">
    <property type="entry name" value="PROTEIN NIRF"/>
    <property type="match status" value="1"/>
</dbReference>
<dbReference type="Gene3D" id="2.130.10.10">
    <property type="entry name" value="YVTN repeat-like/Quinoprotein amine dehydrogenase"/>
    <property type="match status" value="3"/>
</dbReference>
<dbReference type="PANTHER" id="PTHR47197:SF3">
    <property type="entry name" value="DIHYDRO-HEME D1 DEHYDROGENASE"/>
    <property type="match status" value="1"/>
</dbReference>
<dbReference type="RefSeq" id="WP_184344634.1">
    <property type="nucleotide sequence ID" value="NZ_JACHIG010000021.1"/>
</dbReference>
<organism evidence="4 5">
    <name type="scientific">Prosthecobacter vanneervenii</name>
    <dbReference type="NCBI Taxonomy" id="48466"/>
    <lineage>
        <taxon>Bacteria</taxon>
        <taxon>Pseudomonadati</taxon>
        <taxon>Verrucomicrobiota</taxon>
        <taxon>Verrucomicrobiia</taxon>
        <taxon>Verrucomicrobiales</taxon>
        <taxon>Verrucomicrobiaceae</taxon>
        <taxon>Prosthecobacter</taxon>
    </lineage>
</organism>
<feature type="signal peptide" evidence="3">
    <location>
        <begin position="1"/>
        <end position="17"/>
    </location>
</feature>
<keyword evidence="3" id="KW-0732">Signal</keyword>
<evidence type="ECO:0000256" key="1">
    <source>
        <dbReference type="ARBA" id="ARBA00022801"/>
    </source>
</evidence>
<dbReference type="Pfam" id="PF04185">
    <property type="entry name" value="Phosphoesterase"/>
    <property type="match status" value="1"/>
</dbReference>
<evidence type="ECO:0000256" key="2">
    <source>
        <dbReference type="SAM" id="MobiDB-lite"/>
    </source>
</evidence>
<dbReference type="Pfam" id="PF10282">
    <property type="entry name" value="Lactonase"/>
    <property type="match status" value="1"/>
</dbReference>
<proteinExistence type="predicted"/>
<feature type="region of interest" description="Disordered" evidence="2">
    <location>
        <begin position="364"/>
        <end position="386"/>
    </location>
</feature>
<evidence type="ECO:0000313" key="5">
    <source>
        <dbReference type="Proteomes" id="UP000590740"/>
    </source>
</evidence>
<dbReference type="InterPro" id="IPR051200">
    <property type="entry name" value="Host-pathogen_enzymatic-act"/>
</dbReference>
<dbReference type="InterPro" id="IPR015943">
    <property type="entry name" value="WD40/YVTN_repeat-like_dom_sf"/>
</dbReference>
<dbReference type="InterPro" id="IPR007312">
    <property type="entry name" value="Phosphoesterase"/>
</dbReference>
<evidence type="ECO:0000256" key="3">
    <source>
        <dbReference type="SAM" id="SignalP"/>
    </source>
</evidence>
<dbReference type="InterPro" id="IPR011044">
    <property type="entry name" value="Quino_amine_DH_bsu"/>
</dbReference>
<protein>
    <submittedName>
        <fullName evidence="4">YVTN family beta-propeller protein</fullName>
    </submittedName>
</protein>
<feature type="chain" id="PRO_5030719475" evidence="3">
    <location>
        <begin position="18"/>
        <end position="807"/>
    </location>
</feature>
<dbReference type="InterPro" id="IPR019405">
    <property type="entry name" value="Lactonase_7-beta_prop"/>
</dbReference>
<keyword evidence="5" id="KW-1185">Reference proteome</keyword>
<dbReference type="AlphaFoldDB" id="A0A7W7YGD0"/>
<gene>
    <name evidence="4" type="ORF">HNQ65_005252</name>
</gene>
<dbReference type="Proteomes" id="UP000590740">
    <property type="component" value="Unassembled WGS sequence"/>
</dbReference>
<feature type="compositionally biased region" description="Basic and acidic residues" evidence="2">
    <location>
        <begin position="371"/>
        <end position="384"/>
    </location>
</feature>
<dbReference type="EMBL" id="JACHIG010000021">
    <property type="protein sequence ID" value="MBB5035639.1"/>
    <property type="molecule type" value="Genomic_DNA"/>
</dbReference>
<dbReference type="SUPFAM" id="SSF53649">
    <property type="entry name" value="Alkaline phosphatase-like"/>
    <property type="match status" value="1"/>
</dbReference>
<evidence type="ECO:0000313" key="4">
    <source>
        <dbReference type="EMBL" id="MBB5035639.1"/>
    </source>
</evidence>
<name>A0A7W7YGD0_9BACT</name>
<accession>A0A7W7YGD0</accession>
<keyword evidence="1" id="KW-0378">Hydrolase</keyword>
<comment type="caution">
    <text evidence="4">The sequence shown here is derived from an EMBL/GenBank/DDBJ whole genome shotgun (WGS) entry which is preliminary data.</text>
</comment>
<dbReference type="GO" id="GO:0016788">
    <property type="term" value="F:hydrolase activity, acting on ester bonds"/>
    <property type="evidence" value="ECO:0007669"/>
    <property type="project" value="InterPro"/>
</dbReference>